<feature type="region of interest" description="Disordered" evidence="2">
    <location>
        <begin position="419"/>
        <end position="447"/>
    </location>
</feature>
<sequence>MTDAQRNGRRHSSRLADKEDTPLTNGYEPVKASHKAPSGATKAVKSTKAGGKRKAGEDLMPFGLGWKRSKKQKPEPTQPPLTEESIAPPPQRHAEPAPVTQKKSKQRFEDSPVTGIAEQKPAATKPRRSTRNSGGSQEGADPPPLAVKKRRKGRDSEEQPRVSGRTKDTQHTDGGQGQPRGDGQEGEQDHTHPVEITFDATKIALPFADTPIIRRNQEMRKGIASGHGKRRSSLGMRGRRASSLIDTGKSNALPHDSVETADFYKHIESEGLPEPRRMKQLLTWCGTRALGEKPPSVKGEDQHAVLAAREIQSQLLKDFPTKSSLSDWFDRMEEPAKPSPPKANPKNQANQAKIVELEEQLARLKTERESWASLLSPKSSYQQSASLSLPPIPTPSNPPDPSAIVSSLLPPDQQSILECLLPPSSSAPTDPTTSSTPASTSLRDRTSRRLHTLTKDLEFTIDSFATNVHALQSYKDVAGRLANDALANCAEVLEERDRQSTIRAAGEGQDGEPPVASGEMRTVLRGLSRNSSSSSLSGLRITSPIDAVVLGKRKTGMAVVMISKLEDQSMEYKVILHYLITAWGVVRGW</sequence>
<dbReference type="Proteomes" id="UP001161017">
    <property type="component" value="Unassembled WGS sequence"/>
</dbReference>
<dbReference type="EMBL" id="JAPUFD010000026">
    <property type="protein sequence ID" value="MDI1493393.1"/>
    <property type="molecule type" value="Genomic_DNA"/>
</dbReference>
<organism evidence="3 4">
    <name type="scientific">Ramalina farinacea</name>
    <dbReference type="NCBI Taxonomy" id="258253"/>
    <lineage>
        <taxon>Eukaryota</taxon>
        <taxon>Fungi</taxon>
        <taxon>Dikarya</taxon>
        <taxon>Ascomycota</taxon>
        <taxon>Pezizomycotina</taxon>
        <taxon>Lecanoromycetes</taxon>
        <taxon>OSLEUM clade</taxon>
        <taxon>Lecanoromycetidae</taxon>
        <taxon>Lecanorales</taxon>
        <taxon>Lecanorineae</taxon>
        <taxon>Ramalinaceae</taxon>
        <taxon>Ramalina</taxon>
    </lineage>
</organism>
<dbReference type="PANTHER" id="PTHR14778">
    <property type="entry name" value="KINETOCHORE-ASSOCIATED PROTEIN DSN1 HOMOLOG"/>
    <property type="match status" value="1"/>
</dbReference>
<keyword evidence="4" id="KW-1185">Reference proteome</keyword>
<reference evidence="3" key="1">
    <citation type="journal article" date="2023" name="Genome Biol. Evol.">
        <title>First Whole Genome Sequence and Flow Cytometry Genome Size Data for the Lichen-Forming Fungus Ramalina farinacea (Ascomycota).</title>
        <authorList>
            <person name="Llewellyn T."/>
            <person name="Mian S."/>
            <person name="Hill R."/>
            <person name="Leitch I.J."/>
            <person name="Gaya E."/>
        </authorList>
    </citation>
    <scope>NUCLEOTIDE SEQUENCE</scope>
    <source>
        <strain evidence="3">LIQ254RAFAR</strain>
    </source>
</reference>
<dbReference type="AlphaFoldDB" id="A0AA43QVK7"/>
<dbReference type="Pfam" id="PF08202">
    <property type="entry name" value="MIS13"/>
    <property type="match status" value="1"/>
</dbReference>
<dbReference type="GO" id="GO:0000444">
    <property type="term" value="C:MIS12/MIND type complex"/>
    <property type="evidence" value="ECO:0007669"/>
    <property type="project" value="InterPro"/>
</dbReference>
<evidence type="ECO:0000313" key="3">
    <source>
        <dbReference type="EMBL" id="MDI1493393.1"/>
    </source>
</evidence>
<evidence type="ECO:0000256" key="2">
    <source>
        <dbReference type="SAM" id="MobiDB-lite"/>
    </source>
</evidence>
<feature type="compositionally biased region" description="Low complexity" evidence="2">
    <location>
        <begin position="422"/>
        <end position="441"/>
    </location>
</feature>
<comment type="caution">
    <text evidence="3">The sequence shown here is derived from an EMBL/GenBank/DDBJ whole genome shotgun (WGS) entry which is preliminary data.</text>
</comment>
<feature type="region of interest" description="Disordered" evidence="2">
    <location>
        <begin position="1"/>
        <end position="189"/>
    </location>
</feature>
<evidence type="ECO:0000256" key="1">
    <source>
        <dbReference type="SAM" id="Coils"/>
    </source>
</evidence>
<dbReference type="GO" id="GO:0051301">
    <property type="term" value="P:cell division"/>
    <property type="evidence" value="ECO:0007669"/>
    <property type="project" value="InterPro"/>
</dbReference>
<feature type="coiled-coil region" evidence="1">
    <location>
        <begin position="347"/>
        <end position="374"/>
    </location>
</feature>
<protein>
    <submittedName>
        <fullName evidence="3">Uncharacterized protein</fullName>
    </submittedName>
</protein>
<feature type="region of interest" description="Disordered" evidence="2">
    <location>
        <begin position="384"/>
        <end position="407"/>
    </location>
</feature>
<name>A0AA43QVK7_9LECA</name>
<dbReference type="InterPro" id="IPR013218">
    <property type="entry name" value="Dsn1/Mis13"/>
</dbReference>
<proteinExistence type="predicted"/>
<keyword evidence="1" id="KW-0175">Coiled coil</keyword>
<evidence type="ECO:0000313" key="4">
    <source>
        <dbReference type="Proteomes" id="UP001161017"/>
    </source>
</evidence>
<feature type="compositionally biased region" description="Basic and acidic residues" evidence="2">
    <location>
        <begin position="154"/>
        <end position="171"/>
    </location>
</feature>
<accession>A0AA43QVK7</accession>
<feature type="compositionally biased region" description="Pro residues" evidence="2">
    <location>
        <begin position="390"/>
        <end position="401"/>
    </location>
</feature>
<dbReference type="PANTHER" id="PTHR14778:SF2">
    <property type="entry name" value="KINETOCHORE-ASSOCIATED PROTEIN DSN1 HOMOLOG"/>
    <property type="match status" value="1"/>
</dbReference>
<dbReference type="GO" id="GO:0007059">
    <property type="term" value="P:chromosome segregation"/>
    <property type="evidence" value="ECO:0007669"/>
    <property type="project" value="InterPro"/>
</dbReference>
<gene>
    <name evidence="3" type="ORF">OHK93_005182</name>
</gene>